<dbReference type="InterPro" id="IPR055399">
    <property type="entry name" value="CC_BshC"/>
</dbReference>
<proteinExistence type="inferred from homology"/>
<evidence type="ECO:0000313" key="5">
    <source>
        <dbReference type="EMBL" id="NJC25076.1"/>
    </source>
</evidence>
<dbReference type="EC" id="6.-.-.-" evidence="2"/>
<organism evidence="5 6">
    <name type="scientific">Neolewinella antarctica</name>
    <dbReference type="NCBI Taxonomy" id="442734"/>
    <lineage>
        <taxon>Bacteria</taxon>
        <taxon>Pseudomonadati</taxon>
        <taxon>Bacteroidota</taxon>
        <taxon>Saprospiria</taxon>
        <taxon>Saprospirales</taxon>
        <taxon>Lewinellaceae</taxon>
        <taxon>Neolewinella</taxon>
    </lineage>
</organism>
<dbReference type="EMBL" id="JAATJH010000001">
    <property type="protein sequence ID" value="NJC25076.1"/>
    <property type="molecule type" value="Genomic_DNA"/>
</dbReference>
<dbReference type="RefSeq" id="WP_168035849.1">
    <property type="nucleotide sequence ID" value="NZ_JAATJH010000001.1"/>
</dbReference>
<comment type="similarity">
    <text evidence="2">Belongs to the BshC family.</text>
</comment>
<protein>
    <recommendedName>
        <fullName evidence="2">Putative cysteine ligase BshC</fullName>
        <ecNumber evidence="2">6.-.-.-</ecNumber>
    </recommendedName>
</protein>
<dbReference type="Proteomes" id="UP000770785">
    <property type="component" value="Unassembled WGS sequence"/>
</dbReference>
<dbReference type="HAMAP" id="MF_01867">
    <property type="entry name" value="BshC"/>
    <property type="match status" value="1"/>
</dbReference>
<evidence type="ECO:0000256" key="1">
    <source>
        <dbReference type="ARBA" id="ARBA00022598"/>
    </source>
</evidence>
<dbReference type="NCBIfam" id="TIGR03998">
    <property type="entry name" value="thiol_BshC"/>
    <property type="match status" value="1"/>
</dbReference>
<gene>
    <name evidence="2" type="primary">bshC</name>
    <name evidence="5" type="ORF">GGR27_000557</name>
</gene>
<keyword evidence="6" id="KW-1185">Reference proteome</keyword>
<feature type="domain" description="Bacillithiol biosynthesis BshC C-terminal coiled-coil" evidence="4">
    <location>
        <begin position="381"/>
        <end position="528"/>
    </location>
</feature>
<evidence type="ECO:0000259" key="4">
    <source>
        <dbReference type="Pfam" id="PF24850"/>
    </source>
</evidence>
<evidence type="ECO:0000256" key="2">
    <source>
        <dbReference type="HAMAP-Rule" id="MF_01867"/>
    </source>
</evidence>
<sequence length="536" mass="61071">MQIDRIPFPEVPQFSEKDVAYATADERLRPFYKYGVNLESFAEVMTDKARDNTDRTLLVKVLTEQYDKLPEADLARSQVQSLGESNVFTVITAHQPSLFTGPLYFIYKICSAINLARQLNERYPDHKIVPVFIVGGEDHDFEEINHARIDGNKVQWDNGGTGGSVGAMSTESLRPALAALSKLLGTPDSYRGRARKIYERIEKAYTQNKTYGAATVALVHDLFGQTGLVVADMAKPEFKAAFRPIMEREIFEQVSQPLMEKAQRELTDAGFSGQAHAREINLFYLTDGRRDRIVNRENKYRILDTELEFTETGMRQELIAHPEKFSPNVVMRPLFQELIFPNLAYIGGGGELAYWLERKEQFVAFDLNFPMLVRRSSVLWVGVQQQKKISKLGIAYGEVFREADLIIRDYVARHSANDLSLEQEVADVNEIFARIAAKALKIDPTLEGAALAEGTRQVKIVENFESRFRRVEKQRFAVAMTHVRTLRADLFPHNSLQERKDNFLNIYLREGEKMFEVLIDHLDPLTPGLVVVSPEK</sequence>
<dbReference type="Pfam" id="PF24850">
    <property type="entry name" value="CC_BshC"/>
    <property type="match status" value="1"/>
</dbReference>
<reference evidence="5 6" key="1">
    <citation type="submission" date="2020-03" db="EMBL/GenBank/DDBJ databases">
        <title>Genomic Encyclopedia of Type Strains, Phase IV (KMG-IV): sequencing the most valuable type-strain genomes for metagenomic binning, comparative biology and taxonomic classification.</title>
        <authorList>
            <person name="Goeker M."/>
        </authorList>
    </citation>
    <scope>NUCLEOTIDE SEQUENCE [LARGE SCALE GENOMIC DNA]</scope>
    <source>
        <strain evidence="5 6">DSM 105096</strain>
    </source>
</reference>
<dbReference type="Pfam" id="PF10079">
    <property type="entry name" value="Rossmann-like_BshC"/>
    <property type="match status" value="1"/>
</dbReference>
<feature type="domain" description="Bacillithiol biosynthesis BshC N-terminal Rossmann-like" evidence="3">
    <location>
        <begin position="1"/>
        <end position="375"/>
    </location>
</feature>
<accession>A0ABX0X7A4</accession>
<comment type="caution">
    <text evidence="5">The sequence shown here is derived from an EMBL/GenBank/DDBJ whole genome shotgun (WGS) entry which is preliminary data.</text>
</comment>
<evidence type="ECO:0000259" key="3">
    <source>
        <dbReference type="Pfam" id="PF10079"/>
    </source>
</evidence>
<keyword evidence="1 2" id="KW-0436">Ligase</keyword>
<name>A0ABX0X7A4_9BACT</name>
<dbReference type="PIRSF" id="PIRSF012535">
    <property type="entry name" value="UCP012535"/>
    <property type="match status" value="1"/>
</dbReference>
<evidence type="ECO:0000313" key="6">
    <source>
        <dbReference type="Proteomes" id="UP000770785"/>
    </source>
</evidence>
<dbReference type="InterPro" id="IPR011199">
    <property type="entry name" value="Bacillithiol_biosynth_BshC"/>
</dbReference>
<dbReference type="InterPro" id="IPR055398">
    <property type="entry name" value="Rossmann-like_BshC"/>
</dbReference>